<comment type="similarity">
    <text evidence="1">Belongs to the LysR transcriptional regulatory family.</text>
</comment>
<dbReference type="SUPFAM" id="SSF53850">
    <property type="entry name" value="Periplasmic binding protein-like II"/>
    <property type="match status" value="1"/>
</dbReference>
<protein>
    <submittedName>
        <fullName evidence="6">Transcriptional regulator, LysR family</fullName>
    </submittedName>
</protein>
<accession>A0A3B0XCA7</accession>
<sequence>MNNIKQLSSLLIFSEVANKQSFTLAAKHLGMSKSAISQQVKRLEQTIGQQLLSRNTRGMSLTTTGEKLLNRCELLRDQVDLAFEELNHSKETPSGTFALTIPHSCEKDIVIPAVSQLCVEFPQIEPIILVTDEAQDLIQNNLDVAIYAGELKDSNYRALPIGNIHECFCATPAYLHKYGQLTETSDLLKHRLIATSWQKDALDIYKTDALNEKKIINIKYFAKTNTLPSALEMVLHDMGIALLPTFVIQSTVTSGHLVRILPEYQGRQWPLYMVHRFQGEKPVYITRFYQLVKHFYSKVNNKTW</sequence>
<dbReference type="GO" id="GO:0003700">
    <property type="term" value="F:DNA-binding transcription factor activity"/>
    <property type="evidence" value="ECO:0007669"/>
    <property type="project" value="InterPro"/>
</dbReference>
<keyword evidence="3" id="KW-0238">DNA-binding</keyword>
<proteinExistence type="inferred from homology"/>
<evidence type="ECO:0000256" key="4">
    <source>
        <dbReference type="ARBA" id="ARBA00023163"/>
    </source>
</evidence>
<dbReference type="InterPro" id="IPR058163">
    <property type="entry name" value="LysR-type_TF_proteobact-type"/>
</dbReference>
<dbReference type="PANTHER" id="PTHR30537:SF5">
    <property type="entry name" value="HTH-TYPE TRANSCRIPTIONAL ACTIVATOR TTDR-RELATED"/>
    <property type="match status" value="1"/>
</dbReference>
<evidence type="ECO:0000256" key="3">
    <source>
        <dbReference type="ARBA" id="ARBA00023125"/>
    </source>
</evidence>
<dbReference type="SUPFAM" id="SSF46785">
    <property type="entry name" value="Winged helix' DNA-binding domain"/>
    <property type="match status" value="1"/>
</dbReference>
<keyword evidence="2" id="KW-0805">Transcription regulation</keyword>
<dbReference type="Pfam" id="PF00126">
    <property type="entry name" value="HTH_1"/>
    <property type="match status" value="1"/>
</dbReference>
<evidence type="ECO:0000313" key="6">
    <source>
        <dbReference type="EMBL" id="VAW53644.1"/>
    </source>
</evidence>
<dbReference type="PRINTS" id="PR00039">
    <property type="entry name" value="HTHLYSR"/>
</dbReference>
<dbReference type="CDD" id="cd08422">
    <property type="entry name" value="PBP2_CrgA_like"/>
    <property type="match status" value="1"/>
</dbReference>
<evidence type="ECO:0000259" key="5">
    <source>
        <dbReference type="PROSITE" id="PS50931"/>
    </source>
</evidence>
<dbReference type="Pfam" id="PF03466">
    <property type="entry name" value="LysR_substrate"/>
    <property type="match status" value="1"/>
</dbReference>
<dbReference type="GO" id="GO:0003677">
    <property type="term" value="F:DNA binding"/>
    <property type="evidence" value="ECO:0007669"/>
    <property type="project" value="UniProtKB-KW"/>
</dbReference>
<keyword evidence="4" id="KW-0804">Transcription</keyword>
<dbReference type="PANTHER" id="PTHR30537">
    <property type="entry name" value="HTH-TYPE TRANSCRIPTIONAL REGULATOR"/>
    <property type="match status" value="1"/>
</dbReference>
<evidence type="ECO:0000256" key="1">
    <source>
        <dbReference type="ARBA" id="ARBA00009437"/>
    </source>
</evidence>
<dbReference type="FunFam" id="1.10.10.10:FF:000001">
    <property type="entry name" value="LysR family transcriptional regulator"/>
    <property type="match status" value="1"/>
</dbReference>
<dbReference type="InterPro" id="IPR036390">
    <property type="entry name" value="WH_DNA-bd_sf"/>
</dbReference>
<dbReference type="InterPro" id="IPR000847">
    <property type="entry name" value="LysR_HTH_N"/>
</dbReference>
<gene>
    <name evidence="6" type="ORF">MNBD_GAMMA05-1174</name>
</gene>
<dbReference type="EMBL" id="UOFE01000035">
    <property type="protein sequence ID" value="VAW53644.1"/>
    <property type="molecule type" value="Genomic_DNA"/>
</dbReference>
<organism evidence="6">
    <name type="scientific">hydrothermal vent metagenome</name>
    <dbReference type="NCBI Taxonomy" id="652676"/>
    <lineage>
        <taxon>unclassified sequences</taxon>
        <taxon>metagenomes</taxon>
        <taxon>ecological metagenomes</taxon>
    </lineage>
</organism>
<evidence type="ECO:0000256" key="2">
    <source>
        <dbReference type="ARBA" id="ARBA00023015"/>
    </source>
</evidence>
<feature type="domain" description="HTH lysR-type" evidence="5">
    <location>
        <begin position="1"/>
        <end position="62"/>
    </location>
</feature>
<dbReference type="Gene3D" id="3.40.190.290">
    <property type="match status" value="1"/>
</dbReference>
<name>A0A3B0XCA7_9ZZZZ</name>
<dbReference type="InterPro" id="IPR036388">
    <property type="entry name" value="WH-like_DNA-bd_sf"/>
</dbReference>
<dbReference type="Gene3D" id="1.10.10.10">
    <property type="entry name" value="Winged helix-like DNA-binding domain superfamily/Winged helix DNA-binding domain"/>
    <property type="match status" value="1"/>
</dbReference>
<dbReference type="PROSITE" id="PS50931">
    <property type="entry name" value="HTH_LYSR"/>
    <property type="match status" value="1"/>
</dbReference>
<reference evidence="6" key="1">
    <citation type="submission" date="2018-06" db="EMBL/GenBank/DDBJ databases">
        <authorList>
            <person name="Zhirakovskaya E."/>
        </authorList>
    </citation>
    <scope>NUCLEOTIDE SEQUENCE</scope>
</reference>
<dbReference type="AlphaFoldDB" id="A0A3B0XCA7"/>
<dbReference type="InterPro" id="IPR005119">
    <property type="entry name" value="LysR_subst-bd"/>
</dbReference>